<gene>
    <name evidence="5" type="ORF">CTI12_AA123990</name>
</gene>
<name>A0A2U1PQP0_ARTAN</name>
<dbReference type="OrthoDB" id="1427724at2759"/>
<evidence type="ECO:0000259" key="4">
    <source>
        <dbReference type="Pfam" id="PF14214"/>
    </source>
</evidence>
<comment type="similarity">
    <text evidence="1">Belongs to the helicase family.</text>
</comment>
<protein>
    <recommendedName>
        <fullName evidence="1">ATP-dependent DNA helicase</fullName>
        <ecNumber evidence="1">5.6.2.3</ecNumber>
    </recommendedName>
</protein>
<accession>A0A2U1PQP0</accession>
<keyword evidence="1" id="KW-0347">Helicase</keyword>
<dbReference type="GO" id="GO:0000723">
    <property type="term" value="P:telomere maintenance"/>
    <property type="evidence" value="ECO:0007669"/>
    <property type="project" value="InterPro"/>
</dbReference>
<keyword evidence="1" id="KW-0233">DNA recombination</keyword>
<feature type="domain" description="DNA helicase Pif1-like DEAD-box helicase" evidence="3">
    <location>
        <begin position="728"/>
        <end position="921"/>
    </location>
</feature>
<dbReference type="STRING" id="35608.A0A2U1PQP0"/>
<keyword evidence="6" id="KW-1185">Reference proteome</keyword>
<keyword evidence="1" id="KW-0547">Nucleotide-binding</keyword>
<evidence type="ECO:0000256" key="2">
    <source>
        <dbReference type="SAM" id="MobiDB-lite"/>
    </source>
</evidence>
<dbReference type="EMBL" id="PKPP01000849">
    <property type="protein sequence ID" value="PWA88079.1"/>
    <property type="molecule type" value="Genomic_DNA"/>
</dbReference>
<dbReference type="Proteomes" id="UP000245207">
    <property type="component" value="Unassembled WGS sequence"/>
</dbReference>
<dbReference type="PANTHER" id="PTHR45786:SF74">
    <property type="entry name" value="ATP-DEPENDENT DNA HELICASE"/>
    <property type="match status" value="1"/>
</dbReference>
<reference evidence="5 6" key="1">
    <citation type="journal article" date="2018" name="Mol. Plant">
        <title>The genome of Artemisia annua provides insight into the evolution of Asteraceae family and artemisinin biosynthesis.</title>
        <authorList>
            <person name="Shen Q."/>
            <person name="Zhang L."/>
            <person name="Liao Z."/>
            <person name="Wang S."/>
            <person name="Yan T."/>
            <person name="Shi P."/>
            <person name="Liu M."/>
            <person name="Fu X."/>
            <person name="Pan Q."/>
            <person name="Wang Y."/>
            <person name="Lv Z."/>
            <person name="Lu X."/>
            <person name="Zhang F."/>
            <person name="Jiang W."/>
            <person name="Ma Y."/>
            <person name="Chen M."/>
            <person name="Hao X."/>
            <person name="Li L."/>
            <person name="Tang Y."/>
            <person name="Lv G."/>
            <person name="Zhou Y."/>
            <person name="Sun X."/>
            <person name="Brodelius P.E."/>
            <person name="Rose J.K.C."/>
            <person name="Tang K."/>
        </authorList>
    </citation>
    <scope>NUCLEOTIDE SEQUENCE [LARGE SCALE GENOMIC DNA]</scope>
    <source>
        <strain evidence="6">cv. Huhao1</strain>
        <tissue evidence="5">Leaf</tissue>
    </source>
</reference>
<dbReference type="InterPro" id="IPR025476">
    <property type="entry name" value="Helitron_helicase-like"/>
</dbReference>
<feature type="domain" description="Helitron helicase-like" evidence="4">
    <location>
        <begin position="307"/>
        <end position="473"/>
    </location>
</feature>
<keyword evidence="1" id="KW-0227">DNA damage</keyword>
<evidence type="ECO:0000313" key="6">
    <source>
        <dbReference type="Proteomes" id="UP000245207"/>
    </source>
</evidence>
<dbReference type="Gene3D" id="3.40.50.300">
    <property type="entry name" value="P-loop containing nucleotide triphosphate hydrolases"/>
    <property type="match status" value="1"/>
</dbReference>
<sequence>MSQGSQEQNKGIPSLSGMLHNSLLIYSKTFVSQHGRLQSYCGLKLTEFGGAITGEASTTLDTSTNLPLSQMPSTSKSPFEYKKRRSSGPSYLRATRKTQERAAFSSSDNSVNTGRGPYTFRINGQSYHRIGSLLPAQGTQPKYAQLYFFDTGREVKNRIGAFIGKENAEGVDEKIVARLIKMFDQSSSIAKAFRMARDWCESQNSAKFELHLLSGRSATRQYNAPTVPEIAALITNDFGDGIPTRDIIISNKNEGLKRISELHPEYMALQYPLLFPYGEDGFHEKIQYHNNTGTRKTKRDCVTMKEYYSYVIQQRNNQGTTLLRGGRLFQQYLVDAFTAVEEQRLKWTRKNQDTLRVDLYHNLCDAVTRGDTSAAGIGKRIILPRTFIGSPRYMMQNYQDAMAICRTYGNPDLFITFTANPKWPEIAEMLKHIPGQKGIDRPEVATRLFKIKLTEMLDDLTKHHIFGQTRAVMRLNYHLPNQNAVTIRDSENLPALIQREGIDITMFTDWFELNKRDTNAKSYTYAEIPMHYVWHEKDKMWKERKTQKSIGRIHYSHPASGERYYLRMLLNIVRGPESFEKLMTVNDRLCSTFKEACFAYGLLNDDTEWKHAISEASVWAFGPQLRDMFVTILLFCDVSRPIKLWEENWQILSEDILHKKRKIFKYPELQLTDEQLQNYCLIEIQELLNRNGKSLAEFKDLPLPNPKLLTKLDNHLIREALDYDMKKSGTGKTFLYKTIISRLRSERLIVLAVASSGIASLLLPGGRTAHSRFVIPLELLENSTCGIKQNTHMAELMQEVKLIIWDEAPMTQKYAFEALDKTLKDILGFHDPDCRNRIFGGVTVLLGGDFRQVLPVIPKGSRADIVQSCINQSDLWKHCKVFTLTRSMRVNEYTENGQIDTCKQDFNKWVLAVGDGTVPAKCKEATRLTTTIYEEHRKPIHSVYTEYATAVQKNKPKICY</sequence>
<dbReference type="GO" id="GO:0006281">
    <property type="term" value="P:DNA repair"/>
    <property type="evidence" value="ECO:0007669"/>
    <property type="project" value="UniProtKB-KW"/>
</dbReference>
<evidence type="ECO:0000313" key="5">
    <source>
        <dbReference type="EMBL" id="PWA88079.1"/>
    </source>
</evidence>
<dbReference type="Pfam" id="PF05970">
    <property type="entry name" value="PIF1"/>
    <property type="match status" value="1"/>
</dbReference>
<dbReference type="EC" id="5.6.2.3" evidence="1"/>
<feature type="compositionally biased region" description="Polar residues" evidence="2">
    <location>
        <begin position="59"/>
        <end position="77"/>
    </location>
</feature>
<dbReference type="InterPro" id="IPR010285">
    <property type="entry name" value="DNA_helicase_pif1-like_DEAD"/>
</dbReference>
<dbReference type="PANTHER" id="PTHR45786">
    <property type="entry name" value="DNA BINDING PROTEIN-LIKE"/>
    <property type="match status" value="1"/>
</dbReference>
<dbReference type="InterPro" id="IPR027417">
    <property type="entry name" value="P-loop_NTPase"/>
</dbReference>
<dbReference type="AlphaFoldDB" id="A0A2U1PQP0"/>
<evidence type="ECO:0000259" key="3">
    <source>
        <dbReference type="Pfam" id="PF05970"/>
    </source>
</evidence>
<proteinExistence type="inferred from homology"/>
<comment type="cofactor">
    <cofactor evidence="1">
        <name>Mg(2+)</name>
        <dbReference type="ChEBI" id="CHEBI:18420"/>
    </cofactor>
</comment>
<evidence type="ECO:0000256" key="1">
    <source>
        <dbReference type="RuleBase" id="RU363044"/>
    </source>
</evidence>
<feature type="region of interest" description="Disordered" evidence="2">
    <location>
        <begin position="59"/>
        <end position="109"/>
    </location>
</feature>
<dbReference type="GO" id="GO:0005524">
    <property type="term" value="F:ATP binding"/>
    <property type="evidence" value="ECO:0007669"/>
    <property type="project" value="UniProtKB-KW"/>
</dbReference>
<dbReference type="GO" id="GO:0016887">
    <property type="term" value="F:ATP hydrolysis activity"/>
    <property type="evidence" value="ECO:0007669"/>
    <property type="project" value="RHEA"/>
</dbReference>
<keyword evidence="1" id="KW-0378">Hydrolase</keyword>
<keyword evidence="1" id="KW-0234">DNA repair</keyword>
<comment type="catalytic activity">
    <reaction evidence="1">
        <text>ATP + H2O = ADP + phosphate + H(+)</text>
        <dbReference type="Rhea" id="RHEA:13065"/>
        <dbReference type="ChEBI" id="CHEBI:15377"/>
        <dbReference type="ChEBI" id="CHEBI:15378"/>
        <dbReference type="ChEBI" id="CHEBI:30616"/>
        <dbReference type="ChEBI" id="CHEBI:43474"/>
        <dbReference type="ChEBI" id="CHEBI:456216"/>
        <dbReference type="EC" id="5.6.2.3"/>
    </reaction>
</comment>
<comment type="caution">
    <text evidence="5">The sequence shown here is derived from an EMBL/GenBank/DDBJ whole genome shotgun (WGS) entry which is preliminary data.</text>
</comment>
<keyword evidence="1" id="KW-0067">ATP-binding</keyword>
<dbReference type="Pfam" id="PF14214">
    <property type="entry name" value="Helitron_like_N"/>
    <property type="match status" value="1"/>
</dbReference>
<dbReference type="SUPFAM" id="SSF52540">
    <property type="entry name" value="P-loop containing nucleoside triphosphate hydrolases"/>
    <property type="match status" value="1"/>
</dbReference>
<dbReference type="GO" id="GO:0043139">
    <property type="term" value="F:5'-3' DNA helicase activity"/>
    <property type="evidence" value="ECO:0007669"/>
    <property type="project" value="UniProtKB-EC"/>
</dbReference>
<dbReference type="GO" id="GO:0006310">
    <property type="term" value="P:DNA recombination"/>
    <property type="evidence" value="ECO:0007669"/>
    <property type="project" value="UniProtKB-KW"/>
</dbReference>
<organism evidence="5 6">
    <name type="scientific">Artemisia annua</name>
    <name type="common">Sweet wormwood</name>
    <dbReference type="NCBI Taxonomy" id="35608"/>
    <lineage>
        <taxon>Eukaryota</taxon>
        <taxon>Viridiplantae</taxon>
        <taxon>Streptophyta</taxon>
        <taxon>Embryophyta</taxon>
        <taxon>Tracheophyta</taxon>
        <taxon>Spermatophyta</taxon>
        <taxon>Magnoliopsida</taxon>
        <taxon>eudicotyledons</taxon>
        <taxon>Gunneridae</taxon>
        <taxon>Pentapetalae</taxon>
        <taxon>asterids</taxon>
        <taxon>campanulids</taxon>
        <taxon>Asterales</taxon>
        <taxon>Asteraceae</taxon>
        <taxon>Asteroideae</taxon>
        <taxon>Anthemideae</taxon>
        <taxon>Artemisiinae</taxon>
        <taxon>Artemisia</taxon>
    </lineage>
</organism>